<dbReference type="PANTHER" id="PTHR13153:SF5">
    <property type="entry name" value="GATOR COMPLEX PROTEIN NPRL3"/>
    <property type="match status" value="1"/>
</dbReference>
<dbReference type="GO" id="GO:1904262">
    <property type="term" value="P:negative regulation of TORC1 signaling"/>
    <property type="evidence" value="ECO:0007669"/>
    <property type="project" value="TreeGrafter"/>
</dbReference>
<organism evidence="1">
    <name type="scientific">Ixodes ricinus</name>
    <name type="common">Common tick</name>
    <name type="synonym">Acarus ricinus</name>
    <dbReference type="NCBI Taxonomy" id="34613"/>
    <lineage>
        <taxon>Eukaryota</taxon>
        <taxon>Metazoa</taxon>
        <taxon>Ecdysozoa</taxon>
        <taxon>Arthropoda</taxon>
        <taxon>Chelicerata</taxon>
        <taxon>Arachnida</taxon>
        <taxon>Acari</taxon>
        <taxon>Parasitiformes</taxon>
        <taxon>Ixodida</taxon>
        <taxon>Ixodoidea</taxon>
        <taxon>Ixodidae</taxon>
        <taxon>Ixodinae</taxon>
        <taxon>Ixodes</taxon>
    </lineage>
</organism>
<proteinExistence type="evidence at transcript level"/>
<accession>A0A0K8RDA5</accession>
<protein>
    <submittedName>
        <fullName evidence="1">Putative nitrogen permease regulator</fullName>
    </submittedName>
</protein>
<dbReference type="EMBL" id="GADI01005329">
    <property type="protein sequence ID" value="JAA68479.1"/>
    <property type="molecule type" value="mRNA"/>
</dbReference>
<evidence type="ECO:0000313" key="1">
    <source>
        <dbReference type="EMBL" id="JAA68479.1"/>
    </source>
</evidence>
<dbReference type="InterPro" id="IPR005365">
    <property type="entry name" value="Npr3"/>
</dbReference>
<dbReference type="GO" id="GO:0034198">
    <property type="term" value="P:cellular response to amino acid starvation"/>
    <property type="evidence" value="ECO:0007669"/>
    <property type="project" value="TreeGrafter"/>
</dbReference>
<sequence length="121" mass="13561">MDEVSPLGVYLVKSGSKGDRLLFRYPYAIDTESDTHGNKKRSNPYALILTEDTLNTTRISDKALSNLFATKSELCNRKFELKVNDVRFVGTRAALFQAGDVHLPHVQRRLALKANASHDIV</sequence>
<dbReference type="GO" id="GO:1990130">
    <property type="term" value="C:GATOR1 complex"/>
    <property type="evidence" value="ECO:0007669"/>
    <property type="project" value="TreeGrafter"/>
</dbReference>
<reference evidence="1" key="1">
    <citation type="submission" date="2012-12" db="EMBL/GenBank/DDBJ databases">
        <title>Identification and characterization of a phenylalanine ammonia-lyase gene family in Isatis indigotica Fort.</title>
        <authorList>
            <person name="Liu Q."/>
            <person name="Chen J."/>
            <person name="Zhou X."/>
            <person name="Di P."/>
            <person name="Xiao Y."/>
            <person name="Xuan H."/>
            <person name="Zhang L."/>
            <person name="Chen W."/>
        </authorList>
    </citation>
    <scope>NUCLEOTIDE SEQUENCE</scope>
    <source>
        <tissue evidence="1">Salivary gland</tissue>
    </source>
</reference>
<dbReference type="PANTHER" id="PTHR13153">
    <property type="entry name" value="CGTHBA PROTEIN -14 GENE PROTEIN"/>
    <property type="match status" value="1"/>
</dbReference>
<dbReference type="GO" id="GO:0038202">
    <property type="term" value="P:TORC1 signaling"/>
    <property type="evidence" value="ECO:0007669"/>
    <property type="project" value="TreeGrafter"/>
</dbReference>
<name>A0A0K8RDA5_IXORI</name>
<dbReference type="AlphaFoldDB" id="A0A0K8RDA5"/>
<dbReference type="GO" id="GO:0010508">
    <property type="term" value="P:positive regulation of autophagy"/>
    <property type="evidence" value="ECO:0007669"/>
    <property type="project" value="TreeGrafter"/>
</dbReference>